<dbReference type="Gene3D" id="1.10.418.10">
    <property type="entry name" value="Calponin-like domain"/>
    <property type="match status" value="1"/>
</dbReference>
<proteinExistence type="predicted"/>
<accession>A0A0L0S214</accession>
<dbReference type="EMBL" id="GG745330">
    <property type="protein sequence ID" value="KNE56445.1"/>
    <property type="molecule type" value="Genomic_DNA"/>
</dbReference>
<dbReference type="Pfam" id="PF06294">
    <property type="entry name" value="CH_2"/>
    <property type="match status" value="1"/>
</dbReference>
<gene>
    <name evidence="2" type="ORF">AMAG_02252</name>
</gene>
<evidence type="ECO:0000259" key="1">
    <source>
        <dbReference type="Pfam" id="PF06294"/>
    </source>
</evidence>
<evidence type="ECO:0000313" key="2">
    <source>
        <dbReference type="EMBL" id="KNE56445.1"/>
    </source>
</evidence>
<dbReference type="InterPro" id="IPR035979">
    <property type="entry name" value="RBD_domain_sf"/>
</dbReference>
<keyword evidence="3" id="KW-1185">Reference proteome</keyword>
<dbReference type="STRING" id="578462.A0A0L0S214"/>
<dbReference type="Proteomes" id="UP000054350">
    <property type="component" value="Unassembled WGS sequence"/>
</dbReference>
<dbReference type="VEuPathDB" id="FungiDB:AMAG_02252"/>
<dbReference type="OrthoDB" id="336240at2759"/>
<sequence>MNRNRNATVNLGPMAPTAANAAAALGMMLPGSVTAGAPFSSTGVAMPSQHAQLMTLDPQTAAASHEALVKVLLNKPQSITPAKLWSFLQKIKLSRDVTVLENLRDGMIVAEIIHTYAPLLVTVPDLQRLDWENKCDPSIRRVWNHLGLTAFKQLCLQITEEMVAAFEADDRDVVSTFLIALFQQLDQYDRILKSFNSYTRTTIADHYLQLSKQRTFAGTPLQCEPTRPWHQGKTVIRLSNVDYQTSKADVQRFLYPIMVEQHDIHVPVHLSSGKMMYTIYIVFDDAVLPLRAVDLHSGHTLLTRRVEIKVVPIDELLSVLFGRGIQVPHFEELEWVTEETKNRLLKLCTTVKNCFNGKTPERPFEHALSFIQLLPWTQNCPLTAVEVARLFELVDGTSFSLYTFLRSEGLRGRFTPELLERFVTASLALPFNDEQRKIVQSTYLALMNGPHELVRPLPSSSGRMPGTASPFLFTATPTQSPAGSMNQASPGAAHFAMPPRGGPGTDQTAQDLWARRIKSAGGPPAPLSIQIPAARTAHLLGTGPLSAPLAMSAPSSSAAYFSARTASPLDVGALAYTSPLSAAAATTYFPGTAAAAALKHVGRDSAADMTMGPVAPGTPIQQLRDRALARPRPLSMSAVEHGGVPVVPPGALDVAPEHVLGRGLWEAL</sequence>
<dbReference type="InterPro" id="IPR036872">
    <property type="entry name" value="CH_dom_sf"/>
</dbReference>
<evidence type="ECO:0000313" key="3">
    <source>
        <dbReference type="Proteomes" id="UP000054350"/>
    </source>
</evidence>
<reference evidence="2 3" key="1">
    <citation type="submission" date="2009-11" db="EMBL/GenBank/DDBJ databases">
        <title>Annotation of Allomyces macrogynus ATCC 38327.</title>
        <authorList>
            <consortium name="The Broad Institute Genome Sequencing Platform"/>
            <person name="Russ C."/>
            <person name="Cuomo C."/>
            <person name="Burger G."/>
            <person name="Gray M.W."/>
            <person name="Holland P.W.H."/>
            <person name="King N."/>
            <person name="Lang F.B.F."/>
            <person name="Roger A.J."/>
            <person name="Ruiz-Trillo I."/>
            <person name="Young S.K."/>
            <person name="Zeng Q."/>
            <person name="Gargeya S."/>
            <person name="Fitzgerald M."/>
            <person name="Haas B."/>
            <person name="Abouelleil A."/>
            <person name="Alvarado L."/>
            <person name="Arachchi H.M."/>
            <person name="Berlin A."/>
            <person name="Chapman S.B."/>
            <person name="Gearin G."/>
            <person name="Goldberg J."/>
            <person name="Griggs A."/>
            <person name="Gujja S."/>
            <person name="Hansen M."/>
            <person name="Heiman D."/>
            <person name="Howarth C."/>
            <person name="Larimer J."/>
            <person name="Lui A."/>
            <person name="MacDonald P.J.P."/>
            <person name="McCowen C."/>
            <person name="Montmayeur A."/>
            <person name="Murphy C."/>
            <person name="Neiman D."/>
            <person name="Pearson M."/>
            <person name="Priest M."/>
            <person name="Roberts A."/>
            <person name="Saif S."/>
            <person name="Shea T."/>
            <person name="Sisk P."/>
            <person name="Stolte C."/>
            <person name="Sykes S."/>
            <person name="Wortman J."/>
            <person name="Nusbaum C."/>
            <person name="Birren B."/>
        </authorList>
    </citation>
    <scope>NUCLEOTIDE SEQUENCE [LARGE SCALE GENOMIC DNA]</scope>
    <source>
        <strain evidence="2 3">ATCC 38327</strain>
    </source>
</reference>
<dbReference type="AlphaFoldDB" id="A0A0L0S214"/>
<dbReference type="GO" id="GO:0003676">
    <property type="term" value="F:nucleic acid binding"/>
    <property type="evidence" value="ECO:0007669"/>
    <property type="project" value="InterPro"/>
</dbReference>
<organism evidence="2 3">
    <name type="scientific">Allomyces macrogynus (strain ATCC 38327)</name>
    <name type="common">Allomyces javanicus var. macrogynus</name>
    <dbReference type="NCBI Taxonomy" id="578462"/>
    <lineage>
        <taxon>Eukaryota</taxon>
        <taxon>Fungi</taxon>
        <taxon>Fungi incertae sedis</taxon>
        <taxon>Blastocladiomycota</taxon>
        <taxon>Blastocladiomycetes</taxon>
        <taxon>Blastocladiales</taxon>
        <taxon>Blastocladiaceae</taxon>
        <taxon>Allomyces</taxon>
    </lineage>
</organism>
<dbReference type="GO" id="GO:0005737">
    <property type="term" value="C:cytoplasm"/>
    <property type="evidence" value="ECO:0007669"/>
    <property type="project" value="UniProtKB-ARBA"/>
</dbReference>
<dbReference type="Gene3D" id="3.30.70.330">
    <property type="match status" value="1"/>
</dbReference>
<protein>
    <recommendedName>
        <fullName evidence="1">CH-like domain-containing protein</fullName>
    </recommendedName>
</protein>
<dbReference type="InterPro" id="IPR010441">
    <property type="entry name" value="CH_2"/>
</dbReference>
<name>A0A0L0S214_ALLM3</name>
<dbReference type="InterPro" id="IPR012677">
    <property type="entry name" value="Nucleotide-bd_a/b_plait_sf"/>
</dbReference>
<dbReference type="SUPFAM" id="SSF54928">
    <property type="entry name" value="RNA-binding domain, RBD"/>
    <property type="match status" value="1"/>
</dbReference>
<reference evidence="3" key="2">
    <citation type="submission" date="2009-11" db="EMBL/GenBank/DDBJ databases">
        <title>The Genome Sequence of Allomyces macrogynus strain ATCC 38327.</title>
        <authorList>
            <consortium name="The Broad Institute Genome Sequencing Platform"/>
            <person name="Russ C."/>
            <person name="Cuomo C."/>
            <person name="Shea T."/>
            <person name="Young S.K."/>
            <person name="Zeng Q."/>
            <person name="Koehrsen M."/>
            <person name="Haas B."/>
            <person name="Borodovsky M."/>
            <person name="Guigo R."/>
            <person name="Alvarado L."/>
            <person name="Berlin A."/>
            <person name="Borenstein D."/>
            <person name="Chen Z."/>
            <person name="Engels R."/>
            <person name="Freedman E."/>
            <person name="Gellesch M."/>
            <person name="Goldberg J."/>
            <person name="Griggs A."/>
            <person name="Gujja S."/>
            <person name="Heiman D."/>
            <person name="Hepburn T."/>
            <person name="Howarth C."/>
            <person name="Jen D."/>
            <person name="Larson L."/>
            <person name="Lewis B."/>
            <person name="Mehta T."/>
            <person name="Park D."/>
            <person name="Pearson M."/>
            <person name="Roberts A."/>
            <person name="Saif S."/>
            <person name="Shenoy N."/>
            <person name="Sisk P."/>
            <person name="Stolte C."/>
            <person name="Sykes S."/>
            <person name="Walk T."/>
            <person name="White J."/>
            <person name="Yandava C."/>
            <person name="Burger G."/>
            <person name="Gray M.W."/>
            <person name="Holland P.W.H."/>
            <person name="King N."/>
            <person name="Lang F.B.F."/>
            <person name="Roger A.J."/>
            <person name="Ruiz-Trillo I."/>
            <person name="Lander E."/>
            <person name="Nusbaum C."/>
        </authorList>
    </citation>
    <scope>NUCLEOTIDE SEQUENCE [LARGE SCALE GENOMIC DNA]</scope>
    <source>
        <strain evidence="3">ATCC 38327</strain>
    </source>
</reference>
<feature type="domain" description="CH-like" evidence="1">
    <location>
        <begin position="86"/>
        <end position="182"/>
    </location>
</feature>